<name>A0AAV3AZR1_PYXAD</name>
<evidence type="ECO:0000256" key="4">
    <source>
        <dbReference type="ARBA" id="ARBA00022490"/>
    </source>
</evidence>
<sequence>MATVIFVDQENGDVASTILSKDRLKQTNSAKTLFKTQPGKVFSSSGAAVKPRKALGIVNKQVVSTAVPNQKSALKVKKSAPVTNQISEACVKPRKQSYPEIEKCFPYDPSGKYFEFFDVPEEHKLSHLYLAGVPLFVHENDAAKFDALTPEPAPMDVPVFGWESGWYFTSLGFNETNVLKLLKGLEQKPQ</sequence>
<comment type="subcellular location">
    <subcellularLocation>
        <location evidence="2">Cytoplasm</location>
    </subcellularLocation>
    <subcellularLocation>
        <location evidence="1">Nucleus</location>
    </subcellularLocation>
</comment>
<reference evidence="14" key="1">
    <citation type="thesis" date="2020" institute="ProQuest LLC" country="789 East Eisenhower Parkway, Ann Arbor, MI, USA">
        <title>Comparative Genomics and Chromosome Evolution.</title>
        <authorList>
            <person name="Mudd A.B."/>
        </authorList>
    </citation>
    <scope>NUCLEOTIDE SEQUENCE</scope>
    <source>
        <strain evidence="14">1538</strain>
        <tissue evidence="14">Blood</tissue>
    </source>
</reference>
<evidence type="ECO:0000313" key="14">
    <source>
        <dbReference type="EMBL" id="DBA30710.1"/>
    </source>
</evidence>
<keyword evidence="9" id="KW-0832">Ubl conjugation</keyword>
<comment type="similarity">
    <text evidence="3">Belongs to the securin family.</text>
</comment>
<evidence type="ECO:0000256" key="11">
    <source>
        <dbReference type="ARBA" id="ARBA00023242"/>
    </source>
</evidence>
<dbReference type="GO" id="GO:0045143">
    <property type="term" value="P:homologous chromosome segregation"/>
    <property type="evidence" value="ECO:0007669"/>
    <property type="project" value="TreeGrafter"/>
</dbReference>
<evidence type="ECO:0000256" key="13">
    <source>
        <dbReference type="ARBA" id="ARBA00039185"/>
    </source>
</evidence>
<keyword evidence="8" id="KW-0159">Chromosome partition</keyword>
<dbReference type="GO" id="GO:0005634">
    <property type="term" value="C:nucleus"/>
    <property type="evidence" value="ECO:0007669"/>
    <property type="project" value="UniProtKB-SubCell"/>
</dbReference>
<dbReference type="AlphaFoldDB" id="A0AAV3AZR1"/>
<evidence type="ECO:0000256" key="1">
    <source>
        <dbReference type="ARBA" id="ARBA00004123"/>
    </source>
</evidence>
<evidence type="ECO:0000256" key="5">
    <source>
        <dbReference type="ARBA" id="ARBA00022618"/>
    </source>
</evidence>
<keyword evidence="5" id="KW-0132">Cell division</keyword>
<evidence type="ECO:0000313" key="15">
    <source>
        <dbReference type="Proteomes" id="UP001181693"/>
    </source>
</evidence>
<keyword evidence="6" id="KW-0677">Repeat</keyword>
<keyword evidence="15" id="KW-1185">Reference proteome</keyword>
<keyword evidence="7" id="KW-0498">Mitosis</keyword>
<dbReference type="GO" id="GO:0051276">
    <property type="term" value="P:chromosome organization"/>
    <property type="evidence" value="ECO:0007669"/>
    <property type="project" value="InterPro"/>
</dbReference>
<evidence type="ECO:0000256" key="7">
    <source>
        <dbReference type="ARBA" id="ARBA00022776"/>
    </source>
</evidence>
<gene>
    <name evidence="14" type="ORF">GDO54_006664</name>
</gene>
<evidence type="ECO:0000256" key="9">
    <source>
        <dbReference type="ARBA" id="ARBA00022843"/>
    </source>
</evidence>
<protein>
    <recommendedName>
        <fullName evidence="13">Securin</fullName>
    </recommendedName>
</protein>
<evidence type="ECO:0000256" key="10">
    <source>
        <dbReference type="ARBA" id="ARBA00023036"/>
    </source>
</evidence>
<evidence type="ECO:0000256" key="8">
    <source>
        <dbReference type="ARBA" id="ARBA00022829"/>
    </source>
</evidence>
<evidence type="ECO:0000256" key="3">
    <source>
        <dbReference type="ARBA" id="ARBA00009264"/>
    </source>
</evidence>
<accession>A0AAV3AZR1</accession>
<keyword evidence="12" id="KW-0131">Cell cycle</keyword>
<evidence type="ECO:0000256" key="6">
    <source>
        <dbReference type="ARBA" id="ARBA00022737"/>
    </source>
</evidence>
<evidence type="ECO:0000256" key="2">
    <source>
        <dbReference type="ARBA" id="ARBA00004496"/>
    </source>
</evidence>
<dbReference type="InterPro" id="IPR006940">
    <property type="entry name" value="Securin_separation_inhibitor"/>
</dbReference>
<comment type="caution">
    <text evidence="14">The sequence shown here is derived from an EMBL/GenBank/DDBJ whole genome shotgun (WGS) entry which is preliminary data.</text>
</comment>
<dbReference type="GO" id="GO:0005737">
    <property type="term" value="C:cytoplasm"/>
    <property type="evidence" value="ECO:0007669"/>
    <property type="project" value="UniProtKB-SubCell"/>
</dbReference>
<evidence type="ECO:0000256" key="12">
    <source>
        <dbReference type="ARBA" id="ARBA00023306"/>
    </source>
</evidence>
<dbReference type="Pfam" id="PF04856">
    <property type="entry name" value="Securin"/>
    <property type="match status" value="1"/>
</dbReference>
<dbReference type="EMBL" id="DYDO01000002">
    <property type="protein sequence ID" value="DBA30710.1"/>
    <property type="molecule type" value="Genomic_DNA"/>
</dbReference>
<keyword evidence="10" id="KW-0729">SH3-binding</keyword>
<proteinExistence type="inferred from homology"/>
<dbReference type="PANTHER" id="PTHR10418:SF2">
    <property type="entry name" value="SECURIN"/>
    <property type="match status" value="1"/>
</dbReference>
<dbReference type="GO" id="GO:0017124">
    <property type="term" value="F:SH3 domain binding"/>
    <property type="evidence" value="ECO:0007669"/>
    <property type="project" value="UniProtKB-KW"/>
</dbReference>
<keyword evidence="11" id="KW-0539">Nucleus</keyword>
<keyword evidence="4" id="KW-0963">Cytoplasm</keyword>
<dbReference type="Proteomes" id="UP001181693">
    <property type="component" value="Unassembled WGS sequence"/>
</dbReference>
<dbReference type="GO" id="GO:0051301">
    <property type="term" value="P:cell division"/>
    <property type="evidence" value="ECO:0007669"/>
    <property type="project" value="UniProtKB-KW"/>
</dbReference>
<dbReference type="PANTHER" id="PTHR10418">
    <property type="entry name" value="SECURIN-3"/>
    <property type="match status" value="1"/>
</dbReference>
<organism evidence="14 15">
    <name type="scientific">Pyxicephalus adspersus</name>
    <name type="common">African bullfrog</name>
    <dbReference type="NCBI Taxonomy" id="30357"/>
    <lineage>
        <taxon>Eukaryota</taxon>
        <taxon>Metazoa</taxon>
        <taxon>Chordata</taxon>
        <taxon>Craniata</taxon>
        <taxon>Vertebrata</taxon>
        <taxon>Euteleostomi</taxon>
        <taxon>Amphibia</taxon>
        <taxon>Batrachia</taxon>
        <taxon>Anura</taxon>
        <taxon>Neobatrachia</taxon>
        <taxon>Ranoidea</taxon>
        <taxon>Pyxicephalidae</taxon>
        <taxon>Pyxicephalinae</taxon>
        <taxon>Pyxicephalus</taxon>
    </lineage>
</organism>